<dbReference type="InterPro" id="IPR003593">
    <property type="entry name" value="AAA+_ATPase"/>
</dbReference>
<evidence type="ECO:0000256" key="1">
    <source>
        <dbReference type="ARBA" id="ARBA00004651"/>
    </source>
</evidence>
<sequence length="734" mass="82094">MQKETTIFKTAFLLTIAIFFIYGAIATFLPQSGMVGSLGTYIGTHNLKLFGYLGYVDFIFMLYPLYRLYRLKRFEDFEIESFSAWLLFLFSLLILQALLVNSPMDGWIGGSIVGFLHPFIGDAGVWLFWLMTVTLSGVILWGEKIHWRISDIKAMIQDDDSAPAVEIAKPSRNRSAPEKEKSEDEGHASGRMEREPEGIVPERESLSQDGRSLSDTELKEADNEEKTSQPQTAPSRTEHAPIEIVQEIEENKKLLAQIDIGEQEKPKNFKLPKLDFLQKPPRRTREVNEAEIDAKISDLLEKLAKFKIEGDVVRTYAGPVVTTFEFKPAAHVKVSKILNLQDDLAMALRAQTIRIQAPVPGKDVVGIEIPNKEVETIYLREILEDSIFKKSKSPLTIALGKDIVGKPFVTDLKKLPHLLIAGTTGSGKSVGINAMILSLLYRNSPDQLRLMMIDPKMLEFSVYNDIPHLLTPVITQPKKAITALSNMVGEMERRYQMMSQTRTKNIETYNEKAKKEKREQLPYIVVVIDELADLMMTGGKDVEFSIARLAQMARASGIHLIVATQRPSVDVVTGLIKANLPSRISYKVGQKIDSKVILDSLGAESLLGRGDMLFTPPGGGGLIRLHAPWSSEEEIEKIVEYLKAQRPVEYDEHFLQESDTEGGMGGSSGTVDDIDPLFEEAKQIVLNDKKTSISYLQRRLQIGYNRAARIVEQLESMGIISAPNAKGNREIIGG</sequence>
<dbReference type="Gene3D" id="1.10.10.10">
    <property type="entry name" value="Winged helix-like DNA-binding domain superfamily/Winged helix DNA-binding domain"/>
    <property type="match status" value="1"/>
</dbReference>
<keyword evidence="8 14" id="KW-0067">ATP-binding</keyword>
<dbReference type="InterPro" id="IPR018541">
    <property type="entry name" value="Ftsk_gamma"/>
</dbReference>
<evidence type="ECO:0000256" key="7">
    <source>
        <dbReference type="ARBA" id="ARBA00022829"/>
    </source>
</evidence>
<proteinExistence type="inferred from homology"/>
<evidence type="ECO:0000259" key="17">
    <source>
        <dbReference type="PROSITE" id="PS50901"/>
    </source>
</evidence>
<dbReference type="Gene3D" id="3.40.50.300">
    <property type="entry name" value="P-loop containing nucleotide triphosphate hydrolases"/>
    <property type="match status" value="1"/>
</dbReference>
<keyword evidence="10" id="KW-0238">DNA-binding</keyword>
<feature type="transmembrane region" description="Helical" evidence="16">
    <location>
        <begin position="81"/>
        <end position="99"/>
    </location>
</feature>
<evidence type="ECO:0000256" key="15">
    <source>
        <dbReference type="SAM" id="MobiDB-lite"/>
    </source>
</evidence>
<evidence type="ECO:0000256" key="9">
    <source>
        <dbReference type="ARBA" id="ARBA00022989"/>
    </source>
</evidence>
<dbReference type="EMBL" id="AP027370">
    <property type="protein sequence ID" value="BDY12180.1"/>
    <property type="molecule type" value="Genomic_DNA"/>
</dbReference>
<dbReference type="SMART" id="SM00843">
    <property type="entry name" value="Ftsk_gamma"/>
    <property type="match status" value="1"/>
</dbReference>
<dbReference type="Pfam" id="PF17854">
    <property type="entry name" value="FtsK_alpha"/>
    <property type="match status" value="1"/>
</dbReference>
<evidence type="ECO:0000256" key="14">
    <source>
        <dbReference type="PROSITE-ProRule" id="PRU00289"/>
    </source>
</evidence>
<dbReference type="InterPro" id="IPR036388">
    <property type="entry name" value="WH-like_DNA-bd_sf"/>
</dbReference>
<dbReference type="InterPro" id="IPR025199">
    <property type="entry name" value="FtsK_4TM"/>
</dbReference>
<feature type="domain" description="FtsK" evidence="17">
    <location>
        <begin position="405"/>
        <end position="595"/>
    </location>
</feature>
<evidence type="ECO:0000256" key="13">
    <source>
        <dbReference type="ARBA" id="ARBA00025923"/>
    </source>
</evidence>
<feature type="compositionally biased region" description="Basic and acidic residues" evidence="15">
    <location>
        <begin position="175"/>
        <end position="227"/>
    </location>
</feature>
<dbReference type="PROSITE" id="PS50901">
    <property type="entry name" value="FTSK"/>
    <property type="match status" value="1"/>
</dbReference>
<dbReference type="InterPro" id="IPR041027">
    <property type="entry name" value="FtsK_alpha"/>
</dbReference>
<feature type="region of interest" description="Disordered" evidence="15">
    <location>
        <begin position="163"/>
        <end position="239"/>
    </location>
</feature>
<comment type="subcellular location">
    <subcellularLocation>
        <location evidence="1">Cell membrane</location>
        <topology evidence="1">Multi-pass membrane protein</topology>
    </subcellularLocation>
</comment>
<evidence type="ECO:0000256" key="10">
    <source>
        <dbReference type="ARBA" id="ARBA00023125"/>
    </source>
</evidence>
<dbReference type="RefSeq" id="WP_286337383.1">
    <property type="nucleotide sequence ID" value="NZ_AP027370.1"/>
</dbReference>
<organism evidence="18 19">
    <name type="scientific">Hydrogenimonas cancrithermarum</name>
    <dbReference type="NCBI Taxonomy" id="2993563"/>
    <lineage>
        <taxon>Bacteria</taxon>
        <taxon>Pseudomonadati</taxon>
        <taxon>Campylobacterota</taxon>
        <taxon>Epsilonproteobacteria</taxon>
        <taxon>Campylobacterales</taxon>
        <taxon>Hydrogenimonadaceae</taxon>
        <taxon>Hydrogenimonas</taxon>
    </lineage>
</organism>
<protein>
    <recommendedName>
        <fullName evidence="17">FtsK domain-containing protein</fullName>
    </recommendedName>
</protein>
<evidence type="ECO:0000256" key="8">
    <source>
        <dbReference type="ARBA" id="ARBA00022840"/>
    </source>
</evidence>
<evidence type="ECO:0000256" key="16">
    <source>
        <dbReference type="SAM" id="Phobius"/>
    </source>
</evidence>
<keyword evidence="7" id="KW-0159">Chromosome partition</keyword>
<evidence type="ECO:0000256" key="2">
    <source>
        <dbReference type="ARBA" id="ARBA00006474"/>
    </source>
</evidence>
<dbReference type="InterPro" id="IPR036390">
    <property type="entry name" value="WH_DNA-bd_sf"/>
</dbReference>
<keyword evidence="9 16" id="KW-1133">Transmembrane helix</keyword>
<evidence type="ECO:0000256" key="3">
    <source>
        <dbReference type="ARBA" id="ARBA00022475"/>
    </source>
</evidence>
<keyword evidence="12" id="KW-0131">Cell cycle</keyword>
<dbReference type="SUPFAM" id="SSF46785">
    <property type="entry name" value="Winged helix' DNA-binding domain"/>
    <property type="match status" value="1"/>
</dbReference>
<reference evidence="18 19" key="1">
    <citation type="submission" date="2023-03" db="EMBL/GenBank/DDBJ databases">
        <title>Description of Hydrogenimonas sp. ISO32.</title>
        <authorList>
            <person name="Mino S."/>
            <person name="Fukazawa S."/>
            <person name="Sawabe T."/>
        </authorList>
    </citation>
    <scope>NUCLEOTIDE SEQUENCE [LARGE SCALE GENOMIC DNA]</scope>
    <source>
        <strain evidence="18 19">ISO32</strain>
    </source>
</reference>
<dbReference type="PANTHER" id="PTHR22683">
    <property type="entry name" value="SPORULATION PROTEIN RELATED"/>
    <property type="match status" value="1"/>
</dbReference>
<keyword evidence="5 16" id="KW-0812">Transmembrane</keyword>
<evidence type="ECO:0000256" key="6">
    <source>
        <dbReference type="ARBA" id="ARBA00022741"/>
    </source>
</evidence>
<dbReference type="InterPro" id="IPR050206">
    <property type="entry name" value="FtsK/SpoIIIE/SftA"/>
</dbReference>
<evidence type="ECO:0000256" key="12">
    <source>
        <dbReference type="ARBA" id="ARBA00023306"/>
    </source>
</evidence>
<comment type="subunit">
    <text evidence="13">Homohexamer. Forms a ring that surrounds DNA.</text>
</comment>
<dbReference type="Pfam" id="PF09397">
    <property type="entry name" value="FtsK_gamma"/>
    <property type="match status" value="1"/>
</dbReference>
<dbReference type="Gene3D" id="3.30.980.40">
    <property type="match status" value="1"/>
</dbReference>
<dbReference type="InterPro" id="IPR002543">
    <property type="entry name" value="FtsK_dom"/>
</dbReference>
<keyword evidence="3" id="KW-1003">Cell membrane</keyword>
<evidence type="ECO:0000313" key="19">
    <source>
        <dbReference type="Proteomes" id="UP001321445"/>
    </source>
</evidence>
<evidence type="ECO:0000313" key="18">
    <source>
        <dbReference type="EMBL" id="BDY12180.1"/>
    </source>
</evidence>
<dbReference type="PANTHER" id="PTHR22683:SF41">
    <property type="entry name" value="DNA TRANSLOCASE FTSK"/>
    <property type="match status" value="1"/>
</dbReference>
<dbReference type="InterPro" id="IPR027417">
    <property type="entry name" value="P-loop_NTPase"/>
</dbReference>
<feature type="transmembrane region" description="Helical" evidence="16">
    <location>
        <begin position="119"/>
        <end position="141"/>
    </location>
</feature>
<feature type="transmembrane region" description="Helical" evidence="16">
    <location>
        <begin position="49"/>
        <end position="69"/>
    </location>
</feature>
<evidence type="ECO:0000256" key="11">
    <source>
        <dbReference type="ARBA" id="ARBA00023136"/>
    </source>
</evidence>
<dbReference type="Pfam" id="PF13491">
    <property type="entry name" value="FtsK_4TM"/>
    <property type="match status" value="1"/>
</dbReference>
<dbReference type="CDD" id="cd01127">
    <property type="entry name" value="TrwB_TraG_TraD_VirD4"/>
    <property type="match status" value="1"/>
</dbReference>
<feature type="binding site" evidence="14">
    <location>
        <begin position="422"/>
        <end position="429"/>
    </location>
    <ligand>
        <name>ATP</name>
        <dbReference type="ChEBI" id="CHEBI:30616"/>
    </ligand>
</feature>
<gene>
    <name evidence="18" type="ORF">HCR_04920</name>
</gene>
<keyword evidence="19" id="KW-1185">Reference proteome</keyword>
<feature type="transmembrane region" description="Helical" evidence="16">
    <location>
        <begin position="12"/>
        <end position="29"/>
    </location>
</feature>
<evidence type="ECO:0000256" key="5">
    <source>
        <dbReference type="ARBA" id="ARBA00022692"/>
    </source>
</evidence>
<dbReference type="Proteomes" id="UP001321445">
    <property type="component" value="Chromosome"/>
</dbReference>
<comment type="similarity">
    <text evidence="2">Belongs to the FtsK/SpoIIIE/SftA family.</text>
</comment>
<name>A0ABM8FIR9_9BACT</name>
<dbReference type="SMART" id="SM00382">
    <property type="entry name" value="AAA"/>
    <property type="match status" value="1"/>
</dbReference>
<keyword evidence="11 16" id="KW-0472">Membrane</keyword>
<keyword evidence="4" id="KW-0132">Cell division</keyword>
<evidence type="ECO:0000256" key="4">
    <source>
        <dbReference type="ARBA" id="ARBA00022618"/>
    </source>
</evidence>
<accession>A0ABM8FIR9</accession>
<keyword evidence="6 14" id="KW-0547">Nucleotide-binding</keyword>
<dbReference type="SUPFAM" id="SSF52540">
    <property type="entry name" value="P-loop containing nucleoside triphosphate hydrolases"/>
    <property type="match status" value="1"/>
</dbReference>
<dbReference type="Pfam" id="PF01580">
    <property type="entry name" value="FtsK_SpoIIIE"/>
    <property type="match status" value="1"/>
</dbReference>